<keyword evidence="1" id="KW-1133">Transmembrane helix</keyword>
<keyword evidence="1" id="KW-0472">Membrane</keyword>
<evidence type="ECO:0000256" key="1">
    <source>
        <dbReference type="SAM" id="Phobius"/>
    </source>
</evidence>
<organism evidence="2">
    <name type="scientific">viral metagenome</name>
    <dbReference type="NCBI Taxonomy" id="1070528"/>
    <lineage>
        <taxon>unclassified sequences</taxon>
        <taxon>metagenomes</taxon>
        <taxon>organismal metagenomes</taxon>
    </lineage>
</organism>
<gene>
    <name evidence="3" type="ORF">MM415A00827_0031</name>
    <name evidence="2" type="ORF">MM415B00742_0025</name>
</gene>
<sequence length="95" mass="10972">MKERIKFTYAEILIMLAIAVAILTVSWSIVHYCFPVAPTGGVLRQSMIEETSKYVASPETIRLMEKHGPNYLYEIDKGIMYLHRDGRRIEVGRVR</sequence>
<dbReference type="AlphaFoldDB" id="A0A6M3J063"/>
<protein>
    <submittedName>
        <fullName evidence="2">Uncharacterized protein</fullName>
    </submittedName>
</protein>
<dbReference type="EMBL" id="MT142396">
    <property type="protein sequence ID" value="QJA79838.1"/>
    <property type="molecule type" value="Genomic_DNA"/>
</dbReference>
<dbReference type="EMBL" id="MT141478">
    <property type="protein sequence ID" value="QJA62685.1"/>
    <property type="molecule type" value="Genomic_DNA"/>
</dbReference>
<name>A0A6M3J063_9ZZZZ</name>
<proteinExistence type="predicted"/>
<evidence type="ECO:0000313" key="3">
    <source>
        <dbReference type="EMBL" id="QJA79838.1"/>
    </source>
</evidence>
<evidence type="ECO:0000313" key="2">
    <source>
        <dbReference type="EMBL" id="QJA62685.1"/>
    </source>
</evidence>
<accession>A0A6M3J063</accession>
<keyword evidence="1" id="KW-0812">Transmembrane</keyword>
<feature type="transmembrane region" description="Helical" evidence="1">
    <location>
        <begin position="12"/>
        <end position="30"/>
    </location>
</feature>
<reference evidence="2" key="1">
    <citation type="submission" date="2020-03" db="EMBL/GenBank/DDBJ databases">
        <title>The deep terrestrial virosphere.</title>
        <authorList>
            <person name="Holmfeldt K."/>
            <person name="Nilsson E."/>
            <person name="Simone D."/>
            <person name="Lopez-Fernandez M."/>
            <person name="Wu X."/>
            <person name="de Brujin I."/>
            <person name="Lundin D."/>
            <person name="Andersson A."/>
            <person name="Bertilsson S."/>
            <person name="Dopson M."/>
        </authorList>
    </citation>
    <scope>NUCLEOTIDE SEQUENCE</scope>
    <source>
        <strain evidence="3">MM415A00827</strain>
        <strain evidence="2">MM415B00742</strain>
    </source>
</reference>